<keyword evidence="1" id="KW-1133">Transmembrane helix</keyword>
<evidence type="ECO:0000256" key="1">
    <source>
        <dbReference type="SAM" id="Phobius"/>
    </source>
</evidence>
<reference evidence="2 3" key="1">
    <citation type="submission" date="2024-03" db="EMBL/GenBank/DDBJ databases">
        <title>Human intestinal bacterial collection.</title>
        <authorList>
            <person name="Pauvert C."/>
            <person name="Hitch T.C.A."/>
            <person name="Clavel T."/>
        </authorList>
    </citation>
    <scope>NUCLEOTIDE SEQUENCE [LARGE SCALE GENOMIC DNA]</scope>
    <source>
        <strain evidence="2 3">CLA-SR-H021</strain>
    </source>
</reference>
<proteinExistence type="predicted"/>
<accession>A0ABV1D2C6</accession>
<name>A0ABV1D2C6_9FIRM</name>
<feature type="transmembrane region" description="Helical" evidence="1">
    <location>
        <begin position="23"/>
        <end position="45"/>
    </location>
</feature>
<comment type="caution">
    <text evidence="2">The sequence shown here is derived from an EMBL/GenBank/DDBJ whole genome shotgun (WGS) entry which is preliminary data.</text>
</comment>
<sequence length="46" mass="5108">MKQLEYIPVGKTHLSPRQKDRMIIRGLTAAVMVLSGLLVICMAVIL</sequence>
<organism evidence="2 3">
    <name type="scientific">Enterocloster hominis</name>
    <name type="common">ex Hitch et al. 2024</name>
    <dbReference type="NCBI Taxonomy" id="1917870"/>
    <lineage>
        <taxon>Bacteria</taxon>
        <taxon>Bacillati</taxon>
        <taxon>Bacillota</taxon>
        <taxon>Clostridia</taxon>
        <taxon>Lachnospirales</taxon>
        <taxon>Lachnospiraceae</taxon>
        <taxon>Enterocloster</taxon>
    </lineage>
</organism>
<dbReference type="RefSeq" id="WP_181969992.1">
    <property type="nucleotide sequence ID" value="NZ_JBBMFM010000014.1"/>
</dbReference>
<dbReference type="EMBL" id="JBBMFM010000014">
    <property type="protein sequence ID" value="MEQ2424541.1"/>
    <property type="molecule type" value="Genomic_DNA"/>
</dbReference>
<evidence type="ECO:0000313" key="2">
    <source>
        <dbReference type="EMBL" id="MEQ2424541.1"/>
    </source>
</evidence>
<keyword evidence="3" id="KW-1185">Reference proteome</keyword>
<gene>
    <name evidence="2" type="ORF">WMQ36_06095</name>
</gene>
<dbReference type="Proteomes" id="UP001454086">
    <property type="component" value="Unassembled WGS sequence"/>
</dbReference>
<protein>
    <submittedName>
        <fullName evidence="2">Uncharacterized protein</fullName>
    </submittedName>
</protein>
<keyword evidence="1" id="KW-0812">Transmembrane</keyword>
<keyword evidence="1" id="KW-0472">Membrane</keyword>
<evidence type="ECO:0000313" key="3">
    <source>
        <dbReference type="Proteomes" id="UP001454086"/>
    </source>
</evidence>